<sequence length="25" mass="2881">MVAAKIFSRFNFSGSQPLHRITFPE</sequence>
<evidence type="ECO:0000313" key="1">
    <source>
        <dbReference type="EMBL" id="JAD61160.1"/>
    </source>
</evidence>
<protein>
    <submittedName>
        <fullName evidence="1">Uncharacterized protein</fullName>
    </submittedName>
</protein>
<accession>A0A0A9BIZ1</accession>
<dbReference type="EMBL" id="GBRH01236735">
    <property type="protein sequence ID" value="JAD61160.1"/>
    <property type="molecule type" value="Transcribed_RNA"/>
</dbReference>
<reference evidence="1" key="2">
    <citation type="journal article" date="2015" name="Data Brief">
        <title>Shoot transcriptome of the giant reed, Arundo donax.</title>
        <authorList>
            <person name="Barrero R.A."/>
            <person name="Guerrero F.D."/>
            <person name="Moolhuijzen P."/>
            <person name="Goolsby J.A."/>
            <person name="Tidwell J."/>
            <person name="Bellgard S.E."/>
            <person name="Bellgard M.I."/>
        </authorList>
    </citation>
    <scope>NUCLEOTIDE SEQUENCE</scope>
    <source>
        <tissue evidence="1">Shoot tissue taken approximately 20 cm above the soil surface</tissue>
    </source>
</reference>
<dbReference type="AlphaFoldDB" id="A0A0A9BIZ1"/>
<proteinExistence type="predicted"/>
<organism evidence="1">
    <name type="scientific">Arundo donax</name>
    <name type="common">Giant reed</name>
    <name type="synonym">Donax arundinaceus</name>
    <dbReference type="NCBI Taxonomy" id="35708"/>
    <lineage>
        <taxon>Eukaryota</taxon>
        <taxon>Viridiplantae</taxon>
        <taxon>Streptophyta</taxon>
        <taxon>Embryophyta</taxon>
        <taxon>Tracheophyta</taxon>
        <taxon>Spermatophyta</taxon>
        <taxon>Magnoliopsida</taxon>
        <taxon>Liliopsida</taxon>
        <taxon>Poales</taxon>
        <taxon>Poaceae</taxon>
        <taxon>PACMAD clade</taxon>
        <taxon>Arundinoideae</taxon>
        <taxon>Arundineae</taxon>
        <taxon>Arundo</taxon>
    </lineage>
</organism>
<reference evidence="1" key="1">
    <citation type="submission" date="2014-09" db="EMBL/GenBank/DDBJ databases">
        <authorList>
            <person name="Magalhaes I.L.F."/>
            <person name="Oliveira U."/>
            <person name="Santos F.R."/>
            <person name="Vidigal T.H.D.A."/>
            <person name="Brescovit A.D."/>
            <person name="Santos A.J."/>
        </authorList>
    </citation>
    <scope>NUCLEOTIDE SEQUENCE</scope>
    <source>
        <tissue evidence="1">Shoot tissue taken approximately 20 cm above the soil surface</tissue>
    </source>
</reference>
<name>A0A0A9BIZ1_ARUDO</name>